<keyword evidence="2" id="KW-1185">Reference proteome</keyword>
<sequence>MAELKDFRRKLSMNKKLLVLILGVTMASGLAFCKKEEPVVEEKIESVEDAAKKVTTEVEKKVDAAVKTAEAEAKKAATGAIKDATKDIKKPAGF</sequence>
<dbReference type="RefSeq" id="WP_265368896.1">
    <property type="nucleotide sequence ID" value="NZ_JAMQPM010000002.1"/>
</dbReference>
<gene>
    <name evidence="1" type="ORF">ND861_06605</name>
</gene>
<protein>
    <recommendedName>
        <fullName evidence="3">Lipoprotein</fullName>
    </recommendedName>
</protein>
<evidence type="ECO:0000313" key="1">
    <source>
        <dbReference type="EMBL" id="MCW7526010.1"/>
    </source>
</evidence>
<comment type="caution">
    <text evidence="1">The sequence shown here is derived from an EMBL/GenBank/DDBJ whole genome shotgun (WGS) entry which is preliminary data.</text>
</comment>
<name>A0ABT3MGI2_9LEPT</name>
<proteinExistence type="predicted"/>
<evidence type="ECO:0000313" key="2">
    <source>
        <dbReference type="Proteomes" id="UP001208912"/>
    </source>
</evidence>
<evidence type="ECO:0008006" key="3">
    <source>
        <dbReference type="Google" id="ProtNLM"/>
    </source>
</evidence>
<dbReference type="EMBL" id="JAMQPM010000002">
    <property type="protein sequence ID" value="MCW7526010.1"/>
    <property type="molecule type" value="Genomic_DNA"/>
</dbReference>
<reference evidence="1 2" key="1">
    <citation type="submission" date="2022-06" db="EMBL/GenBank/DDBJ databases">
        <title>Leptospira isolates from biofilms formed at urban environments.</title>
        <authorList>
            <person name="Ribeiro P.S."/>
            <person name="Sousa T."/>
            <person name="Carvalho N."/>
            <person name="Aburjaile F."/>
            <person name="Neves F."/>
            <person name="Oliveira D."/>
            <person name="Blanco L."/>
            <person name="Lima J."/>
            <person name="Costa F."/>
            <person name="Brenig B."/>
            <person name="Soares S."/>
            <person name="Ramos R."/>
            <person name="Goes-Neto A."/>
            <person name="Matiuzzi M."/>
            <person name="Azevedo V."/>
            <person name="Ristow P."/>
        </authorList>
    </citation>
    <scope>NUCLEOTIDE SEQUENCE [LARGE SCALE GENOMIC DNA]</scope>
    <source>
        <strain evidence="1 2">VSF19</strain>
    </source>
</reference>
<organism evidence="1 2">
    <name type="scientific">Leptospira soteropolitanensis</name>
    <dbReference type="NCBI Taxonomy" id="2950025"/>
    <lineage>
        <taxon>Bacteria</taxon>
        <taxon>Pseudomonadati</taxon>
        <taxon>Spirochaetota</taxon>
        <taxon>Spirochaetia</taxon>
        <taxon>Leptospirales</taxon>
        <taxon>Leptospiraceae</taxon>
        <taxon>Leptospira</taxon>
    </lineage>
</organism>
<accession>A0ABT3MGI2</accession>
<dbReference type="Proteomes" id="UP001208912">
    <property type="component" value="Unassembled WGS sequence"/>
</dbReference>